<keyword evidence="3" id="KW-0732">Signal</keyword>
<accession>A0A9X9QXZ4</accession>
<proteinExistence type="predicted"/>
<organism evidence="4 5">
    <name type="scientific">Neisseria subflava</name>
    <dbReference type="NCBI Taxonomy" id="28449"/>
    <lineage>
        <taxon>Bacteria</taxon>
        <taxon>Pseudomonadati</taxon>
        <taxon>Pseudomonadota</taxon>
        <taxon>Betaproteobacteria</taxon>
        <taxon>Neisseriales</taxon>
        <taxon>Neisseriaceae</taxon>
        <taxon>Neisseria</taxon>
    </lineage>
</organism>
<dbReference type="EMBL" id="CABFLZ010000022">
    <property type="protein sequence ID" value="VTY05864.1"/>
    <property type="molecule type" value="Genomic_DNA"/>
</dbReference>
<evidence type="ECO:0000313" key="4">
    <source>
        <dbReference type="EMBL" id="VTY05864.1"/>
    </source>
</evidence>
<evidence type="ECO:0008006" key="6">
    <source>
        <dbReference type="Google" id="ProtNLM"/>
    </source>
</evidence>
<comment type="caution">
    <text evidence="4">The sequence shown here is derived from an EMBL/GenBank/DDBJ whole genome shotgun (WGS) entry which is preliminary data.</text>
</comment>
<reference evidence="4" key="1">
    <citation type="submission" date="2019-05" db="EMBL/GenBank/DDBJ databases">
        <authorList>
            <person name="Hibberd M."/>
        </authorList>
    </citation>
    <scope>NUCLEOTIDE SEQUENCE</scope>
    <source>
        <strain evidence="4">Neisseria_subflava_BgEED23</strain>
    </source>
</reference>
<feature type="region of interest" description="Disordered" evidence="2">
    <location>
        <begin position="64"/>
        <end position="122"/>
    </location>
</feature>
<name>A0A9X9QXZ4_NEISU</name>
<gene>
    <name evidence="4" type="ORF">ONOEEDHL_00335</name>
</gene>
<dbReference type="Proteomes" id="UP000626795">
    <property type="component" value="Unassembled WGS sequence"/>
</dbReference>
<keyword evidence="1" id="KW-0175">Coiled coil</keyword>
<evidence type="ECO:0000256" key="2">
    <source>
        <dbReference type="SAM" id="MobiDB-lite"/>
    </source>
</evidence>
<evidence type="ECO:0000313" key="5">
    <source>
        <dbReference type="Proteomes" id="UP000626795"/>
    </source>
</evidence>
<protein>
    <recommendedName>
        <fullName evidence="6">Periplasmic protein</fullName>
    </recommendedName>
</protein>
<keyword evidence="5" id="KW-1185">Reference proteome</keyword>
<evidence type="ECO:0000256" key="1">
    <source>
        <dbReference type="SAM" id="Coils"/>
    </source>
</evidence>
<dbReference type="AlphaFoldDB" id="A0A9X9QXZ4"/>
<sequence>MKKYLLTLSLLPLAVFNSQAHAAKIYTCEVNGSIVYTSRPSGNCQAVNDLPIVGKYSSSRYDAPVSDAPTLNAPTSQTAPAKSKNTAAKSNHKATPKPAPVRTASETAPPPPVPKSSGVNSRRSILETELSNERAALADAKKQLSQARTAKGGSVNQQAISTLQGAVLDREKNIQALQRELGRM</sequence>
<dbReference type="RefSeq" id="WP_204788332.1">
    <property type="nucleotide sequence ID" value="NZ_CABFLZ010000022.1"/>
</dbReference>
<feature type="chain" id="PRO_5040734860" description="Periplasmic protein" evidence="3">
    <location>
        <begin position="23"/>
        <end position="184"/>
    </location>
</feature>
<feature type="compositionally biased region" description="Polar residues" evidence="2">
    <location>
        <begin position="72"/>
        <end position="89"/>
    </location>
</feature>
<evidence type="ECO:0000256" key="3">
    <source>
        <dbReference type="SAM" id="SignalP"/>
    </source>
</evidence>
<feature type="coiled-coil region" evidence="1">
    <location>
        <begin position="123"/>
        <end position="150"/>
    </location>
</feature>
<feature type="signal peptide" evidence="3">
    <location>
        <begin position="1"/>
        <end position="22"/>
    </location>
</feature>